<dbReference type="EMBL" id="OMOR01000001">
    <property type="protein sequence ID" value="SPH22344.1"/>
    <property type="molecule type" value="Genomic_DNA"/>
</dbReference>
<evidence type="ECO:0000313" key="2">
    <source>
        <dbReference type="EMBL" id="SPH22344.1"/>
    </source>
</evidence>
<dbReference type="InterPro" id="IPR045455">
    <property type="entry name" value="NrS-1_pol-like_helicase"/>
</dbReference>
<evidence type="ECO:0000259" key="1">
    <source>
        <dbReference type="Pfam" id="PF19263"/>
    </source>
</evidence>
<sequence>MNDTMPAPRRNPARPRATINDQAQLSPPELSAAIPIDEQETNNETNIKRIATFIATRFVRREGKFYVIKAPSGPISATDLKRVAFHQVSEAFPNLKLSDELWAAICKRAINDTHTDKDQSVAVWNGKQACLPAETSSLYWEDAMASLNTWMPPEYRKLGIEDSEDTLFDELLDRIFPHPEDRFRFKDWLSWNLQNEADKPAWSVLLYSQSKGTGKSTLGRLLGLLFGEDNSMPLNGVTKLTGRFNKTVLVKKFIACEEVKLKAGTDAGNSIKALISEKEIAVEGKGTNTESIQNVCVFLMTTNHYPHWIEPDDRRFYVIDVNHSGHASGPDHEEFGDFMKVFYDYMKEPANIARLRNALLAHRQANSFNPRALNVSEIDTPIMQSISQASGQVLQQALEELIASSQKFAIPQRNLMKLFSERLKANPNRIVHMMNELGWRSSRCKWGGVDYGRVIWVHPDYQVANGRVLGPDSYDEAVDAVEDEVELI</sequence>
<dbReference type="AlphaFoldDB" id="A0A2R8BGU1"/>
<dbReference type="Gene3D" id="3.40.50.300">
    <property type="entry name" value="P-loop containing nucleotide triphosphate hydrolases"/>
    <property type="match status" value="1"/>
</dbReference>
<dbReference type="RefSeq" id="WP_108829299.1">
    <property type="nucleotide sequence ID" value="NZ_OMOR01000001.1"/>
</dbReference>
<dbReference type="SUPFAM" id="SSF52540">
    <property type="entry name" value="P-loop containing nucleoside triphosphate hydrolases"/>
    <property type="match status" value="1"/>
</dbReference>
<dbReference type="InterPro" id="IPR027417">
    <property type="entry name" value="P-loop_NTPase"/>
</dbReference>
<dbReference type="Proteomes" id="UP000244880">
    <property type="component" value="Unassembled WGS sequence"/>
</dbReference>
<feature type="domain" description="NrS-1 polymerase-like helicase" evidence="1">
    <location>
        <begin position="206"/>
        <end position="315"/>
    </location>
</feature>
<keyword evidence="3" id="KW-1185">Reference proteome</keyword>
<protein>
    <recommendedName>
        <fullName evidence="1">NrS-1 polymerase-like helicase domain-containing protein</fullName>
    </recommendedName>
</protein>
<dbReference type="OrthoDB" id="8215052at2"/>
<accession>A0A2R8BGU1</accession>
<organism evidence="2 3">
    <name type="scientific">Ascidiaceihabitans donghaensis</name>
    <dbReference type="NCBI Taxonomy" id="1510460"/>
    <lineage>
        <taxon>Bacteria</taxon>
        <taxon>Pseudomonadati</taxon>
        <taxon>Pseudomonadota</taxon>
        <taxon>Alphaproteobacteria</taxon>
        <taxon>Rhodobacterales</taxon>
        <taxon>Paracoccaceae</taxon>
        <taxon>Ascidiaceihabitans</taxon>
    </lineage>
</organism>
<proteinExistence type="predicted"/>
<reference evidence="2 3" key="1">
    <citation type="submission" date="2018-03" db="EMBL/GenBank/DDBJ databases">
        <authorList>
            <person name="Keele B.F."/>
        </authorList>
    </citation>
    <scope>NUCLEOTIDE SEQUENCE [LARGE SCALE GENOMIC DNA]</scope>
    <source>
        <strain evidence="2 3">CECT 8599</strain>
    </source>
</reference>
<gene>
    <name evidence="2" type="ORF">ASD8599_03088</name>
</gene>
<name>A0A2R8BGU1_9RHOB</name>
<evidence type="ECO:0000313" key="3">
    <source>
        <dbReference type="Proteomes" id="UP000244880"/>
    </source>
</evidence>
<dbReference type="Pfam" id="PF19263">
    <property type="entry name" value="DUF5906"/>
    <property type="match status" value="1"/>
</dbReference>